<organism evidence="3 4">
    <name type="scientific">Salinimonas iocasae</name>
    <dbReference type="NCBI Taxonomy" id="2572577"/>
    <lineage>
        <taxon>Bacteria</taxon>
        <taxon>Pseudomonadati</taxon>
        <taxon>Pseudomonadota</taxon>
        <taxon>Gammaproteobacteria</taxon>
        <taxon>Alteromonadales</taxon>
        <taxon>Alteromonadaceae</taxon>
        <taxon>Alteromonas/Salinimonas group</taxon>
        <taxon>Salinimonas</taxon>
    </lineage>
</organism>
<sequence length="448" mass="50177">MWTMKAYMDVVYKQFDALHWRSLHQPHLTLADIQPILRTLSTYTAIDVSLVGHSYNGKPIHQIRIGHGDKRVMGWTQMHGDEPTATAAILDWFKILVSAPALVAPTAFFSQCRLCFIVMLNPDGAQRKTRRNAQSIDINRDARVLQSPEGVLLMQQVKRFSPHIAFNLHDQNPYYLAGVKDKHKRPSTMAFFAPPFDAQHTDDHNRQRAKQLIASMHHMLGDYFDVAIARYVDGYSARCFGDTIAGMCSTILIESGAHPDDPCRHTARKMNVMALHYAVLAFVLDESLASEKDYYAIPENVEDGMCDLLLRHVQMGQPEQPYFADISINVLQDGARVTDIGDLASHAGFTEKACDNWRLLPDKPYQVTAPLTLTQSHYRTLLLQGFNRFIDSEHKLTIETSLPVVVSTSAANDIHGPALGARPAILLTKHQAPGLAVIDGTFIELEPD</sequence>
<dbReference type="Proteomes" id="UP000304912">
    <property type="component" value="Chromosome"/>
</dbReference>
<evidence type="ECO:0000256" key="1">
    <source>
        <dbReference type="PROSITE-ProRule" id="PRU01379"/>
    </source>
</evidence>
<dbReference type="SUPFAM" id="SSF53187">
    <property type="entry name" value="Zn-dependent exopeptidases"/>
    <property type="match status" value="1"/>
</dbReference>
<evidence type="ECO:0000313" key="3">
    <source>
        <dbReference type="EMBL" id="QCZ94718.1"/>
    </source>
</evidence>
<dbReference type="Gene3D" id="3.40.630.10">
    <property type="entry name" value="Zn peptidases"/>
    <property type="match status" value="1"/>
</dbReference>
<dbReference type="KEGG" id="salk:FBQ74_15135"/>
<dbReference type="GO" id="GO:0008270">
    <property type="term" value="F:zinc ion binding"/>
    <property type="evidence" value="ECO:0007669"/>
    <property type="project" value="InterPro"/>
</dbReference>
<proteinExistence type="inferred from homology"/>
<gene>
    <name evidence="3" type="ORF">FBQ74_15135</name>
</gene>
<dbReference type="PROSITE" id="PS52035">
    <property type="entry name" value="PEPTIDASE_M14"/>
    <property type="match status" value="1"/>
</dbReference>
<dbReference type="Pfam" id="PF00246">
    <property type="entry name" value="Peptidase_M14"/>
    <property type="match status" value="1"/>
</dbReference>
<dbReference type="OrthoDB" id="9758209at2"/>
<dbReference type="GO" id="GO:0006508">
    <property type="term" value="P:proteolysis"/>
    <property type="evidence" value="ECO:0007669"/>
    <property type="project" value="InterPro"/>
</dbReference>
<evidence type="ECO:0000313" key="4">
    <source>
        <dbReference type="Proteomes" id="UP000304912"/>
    </source>
</evidence>
<evidence type="ECO:0000259" key="2">
    <source>
        <dbReference type="PROSITE" id="PS52035"/>
    </source>
</evidence>
<dbReference type="EMBL" id="CP039852">
    <property type="protein sequence ID" value="QCZ94718.1"/>
    <property type="molecule type" value="Genomic_DNA"/>
</dbReference>
<comment type="similarity">
    <text evidence="1">Belongs to the peptidase M14 family.</text>
</comment>
<name>A0A5B7YGR2_9ALTE</name>
<feature type="domain" description="Peptidase M14" evidence="2">
    <location>
        <begin position="26"/>
        <end position="277"/>
    </location>
</feature>
<dbReference type="InterPro" id="IPR000834">
    <property type="entry name" value="Peptidase_M14"/>
</dbReference>
<dbReference type="GO" id="GO:0004181">
    <property type="term" value="F:metallocarboxypeptidase activity"/>
    <property type="evidence" value="ECO:0007669"/>
    <property type="project" value="InterPro"/>
</dbReference>
<keyword evidence="4" id="KW-1185">Reference proteome</keyword>
<feature type="active site" description="Proton donor/acceptor" evidence="1">
    <location>
        <position position="254"/>
    </location>
</feature>
<accession>A0A5B7YGR2</accession>
<dbReference type="AlphaFoldDB" id="A0A5B7YGR2"/>
<protein>
    <recommendedName>
        <fullName evidence="2">Peptidase M14 domain-containing protein</fullName>
    </recommendedName>
</protein>
<reference evidence="3 4" key="1">
    <citation type="submission" date="2019-04" db="EMBL/GenBank/DDBJ databases">
        <title>Salinimonas iocasae sp. nov., a halophilic bacterium isolated from the outer tube casing of tubeworms in Okinawa Trough.</title>
        <authorList>
            <person name="Zhang H."/>
            <person name="Wang H."/>
            <person name="Li C."/>
        </authorList>
    </citation>
    <scope>NUCLEOTIDE SEQUENCE [LARGE SCALE GENOMIC DNA]</scope>
    <source>
        <strain evidence="3 4">KX18D6</strain>
    </source>
</reference>